<feature type="transmembrane region" description="Helical" evidence="7">
    <location>
        <begin position="425"/>
        <end position="450"/>
    </location>
</feature>
<evidence type="ECO:0000256" key="4">
    <source>
        <dbReference type="ARBA" id="ARBA00022989"/>
    </source>
</evidence>
<dbReference type="Pfam" id="PF02687">
    <property type="entry name" value="FtsX"/>
    <property type="match status" value="2"/>
</dbReference>
<evidence type="ECO:0000259" key="9">
    <source>
        <dbReference type="Pfam" id="PF12704"/>
    </source>
</evidence>
<evidence type="ECO:0000256" key="2">
    <source>
        <dbReference type="ARBA" id="ARBA00022475"/>
    </source>
</evidence>
<keyword evidence="5 7" id="KW-0472">Membrane</keyword>
<dbReference type="Proteomes" id="UP001596091">
    <property type="component" value="Unassembled WGS sequence"/>
</dbReference>
<dbReference type="InterPro" id="IPR050250">
    <property type="entry name" value="Macrolide_Exporter_MacB"/>
</dbReference>
<protein>
    <submittedName>
        <fullName evidence="10">ADOP family duplicated permease</fullName>
    </submittedName>
</protein>
<feature type="transmembrane region" description="Helical" evidence="7">
    <location>
        <begin position="521"/>
        <end position="541"/>
    </location>
</feature>
<feature type="transmembrane region" description="Helical" evidence="7">
    <location>
        <begin position="830"/>
        <end position="852"/>
    </location>
</feature>
<dbReference type="PANTHER" id="PTHR30572:SF4">
    <property type="entry name" value="ABC TRANSPORTER PERMEASE YTRF"/>
    <property type="match status" value="1"/>
</dbReference>
<evidence type="ECO:0000256" key="7">
    <source>
        <dbReference type="SAM" id="Phobius"/>
    </source>
</evidence>
<evidence type="ECO:0000259" key="8">
    <source>
        <dbReference type="Pfam" id="PF02687"/>
    </source>
</evidence>
<organism evidence="10 11">
    <name type="scientific">Acidicapsa dinghuensis</name>
    <dbReference type="NCBI Taxonomy" id="2218256"/>
    <lineage>
        <taxon>Bacteria</taxon>
        <taxon>Pseudomonadati</taxon>
        <taxon>Acidobacteriota</taxon>
        <taxon>Terriglobia</taxon>
        <taxon>Terriglobales</taxon>
        <taxon>Acidobacteriaceae</taxon>
        <taxon>Acidicapsa</taxon>
    </lineage>
</organism>
<evidence type="ECO:0000256" key="1">
    <source>
        <dbReference type="ARBA" id="ARBA00004651"/>
    </source>
</evidence>
<keyword evidence="4 7" id="KW-1133">Transmembrane helix</keyword>
<dbReference type="InterPro" id="IPR003838">
    <property type="entry name" value="ABC3_permease_C"/>
</dbReference>
<evidence type="ECO:0000256" key="6">
    <source>
        <dbReference type="ARBA" id="ARBA00038076"/>
    </source>
</evidence>
<keyword evidence="3 7" id="KW-0812">Transmembrane</keyword>
<dbReference type="NCBIfam" id="NF038403">
    <property type="entry name" value="perm_prefix_1"/>
    <property type="match status" value="1"/>
</dbReference>
<feature type="transmembrane region" description="Helical" evidence="7">
    <location>
        <begin position="470"/>
        <end position="491"/>
    </location>
</feature>
<gene>
    <name evidence="10" type="ORF">ACFPT7_23350</name>
</gene>
<proteinExistence type="inferred from homology"/>
<dbReference type="Pfam" id="PF12704">
    <property type="entry name" value="MacB_PCD"/>
    <property type="match status" value="2"/>
</dbReference>
<feature type="domain" description="ABC3 transporter permease C-terminal" evidence="8">
    <location>
        <begin position="376"/>
        <end position="494"/>
    </location>
</feature>
<dbReference type="PANTHER" id="PTHR30572">
    <property type="entry name" value="MEMBRANE COMPONENT OF TRANSPORTER-RELATED"/>
    <property type="match status" value="1"/>
</dbReference>
<keyword evidence="2" id="KW-1003">Cell membrane</keyword>
<dbReference type="InterPro" id="IPR025857">
    <property type="entry name" value="MacB_PCD"/>
</dbReference>
<sequence length="900" mass="97420">MSPQWAEFSGKIKALFHKRSMDSEMAEELELHRVMMWEKLLRQGVSETQAEQAVARRFGNSGRWHERLREVRQFRGLENLLRDMQFSARLLRKSPGFTAVAVITLALGIGANTAIFSLINALLYKSLAAPNAQQLAVIGYIQGNGQPEYDFPYPYFQKLDARKDMFQSVFAFDSKVMQVKSAESNENVPGQLVSGEFFEALGTAPLTGRYLTPADDVEGGSPTGFAVVISEGFWTKWFHRGPEAIGSKLVIANVPFTIVGVMPKSFVGADPTQRPEIFVPLNADAIIAAPHNNIADGMHAWWLTVMAQMKPGDTLAHVNAGLESVSKAIQLASATDPELRHDAETQPFRFVAEPGSGGFAYARFVFRKPLMTMFAMCVGILVLACVNLASLLMARSAARERELATRLALGASRKRLVQQLLSESAMIALLGTLAGIALVPLVGLGLNSLAISDHSGNDHVQLAIGTDWRLLAFTAAVAMVATILIGLIPALQSTSGDLNQQIKTGQHAAQPRERKKLLPRVLMTFEVGLALVLVVGAGLLATSLVKLFHSGLGFDPQHLESISFRMDKQQLDGDALMRVYQQIGDGISHQPGVVSSSFQFIVPISGPGWNGRYNSPGGKPEILWLNAVGPKYFETMRIPIFQGREFTWNDTKASGMKITLNASAAKLLFGDRNPIGETVVASHDKTMYQVVAVVGDAKYRNPRKPAPAAAYVPLAQGDEEKPSYSAVVRVRGSAVPVAQAARELAAKYAPTIPAPVMLSMDDVINNTLFAERMLAWLSVFFAVCALLVTAIGLYGTLSYATARRTSEIGIRMALGAKRGRVVSLVFRENVVVAVTGAVAGLIAALLATKALASFLYETSPHDPWILSAAIAILICVASAASLLPAIRAARIEPITAIRYE</sequence>
<keyword evidence="11" id="KW-1185">Reference proteome</keyword>
<feature type="domain" description="MacB-like periplasmic core" evidence="9">
    <location>
        <begin position="598"/>
        <end position="744"/>
    </location>
</feature>
<comment type="subcellular location">
    <subcellularLocation>
        <location evidence="1">Cell membrane</location>
        <topology evidence="1">Multi-pass membrane protein</topology>
    </subcellularLocation>
</comment>
<reference evidence="11" key="1">
    <citation type="journal article" date="2019" name="Int. J. Syst. Evol. Microbiol.">
        <title>The Global Catalogue of Microorganisms (GCM) 10K type strain sequencing project: providing services to taxonomists for standard genome sequencing and annotation.</title>
        <authorList>
            <consortium name="The Broad Institute Genomics Platform"/>
            <consortium name="The Broad Institute Genome Sequencing Center for Infectious Disease"/>
            <person name="Wu L."/>
            <person name="Ma J."/>
        </authorList>
    </citation>
    <scope>NUCLEOTIDE SEQUENCE [LARGE SCALE GENOMIC DNA]</scope>
    <source>
        <strain evidence="11">JCM 4087</strain>
    </source>
</reference>
<name>A0ABW1EN20_9BACT</name>
<dbReference type="InterPro" id="IPR047928">
    <property type="entry name" value="Perm_prefix_1"/>
</dbReference>
<accession>A0ABW1EN20</accession>
<feature type="transmembrane region" description="Helical" evidence="7">
    <location>
        <begin position="97"/>
        <end position="124"/>
    </location>
</feature>
<feature type="transmembrane region" description="Helical" evidence="7">
    <location>
        <begin position="864"/>
        <end position="886"/>
    </location>
</feature>
<evidence type="ECO:0000313" key="10">
    <source>
        <dbReference type="EMBL" id="MFC5865261.1"/>
    </source>
</evidence>
<dbReference type="NCBIfam" id="TIGR03434">
    <property type="entry name" value="ADOP"/>
    <property type="match status" value="1"/>
</dbReference>
<evidence type="ECO:0000256" key="5">
    <source>
        <dbReference type="ARBA" id="ARBA00023136"/>
    </source>
</evidence>
<evidence type="ECO:0000313" key="11">
    <source>
        <dbReference type="Proteomes" id="UP001596091"/>
    </source>
</evidence>
<feature type="domain" description="ABC3 transporter permease C-terminal" evidence="8">
    <location>
        <begin position="780"/>
        <end position="893"/>
    </location>
</feature>
<comment type="similarity">
    <text evidence="6">Belongs to the ABC-4 integral membrane protein family.</text>
</comment>
<feature type="domain" description="MacB-like periplasmic core" evidence="9">
    <location>
        <begin position="98"/>
        <end position="324"/>
    </location>
</feature>
<comment type="caution">
    <text evidence="10">The sequence shown here is derived from an EMBL/GenBank/DDBJ whole genome shotgun (WGS) entry which is preliminary data.</text>
</comment>
<dbReference type="RefSeq" id="WP_263341598.1">
    <property type="nucleotide sequence ID" value="NZ_JAGSYH010000007.1"/>
</dbReference>
<dbReference type="InterPro" id="IPR017800">
    <property type="entry name" value="ADOP"/>
</dbReference>
<feature type="transmembrane region" description="Helical" evidence="7">
    <location>
        <begin position="370"/>
        <end position="394"/>
    </location>
</feature>
<evidence type="ECO:0000256" key="3">
    <source>
        <dbReference type="ARBA" id="ARBA00022692"/>
    </source>
</evidence>
<feature type="transmembrane region" description="Helical" evidence="7">
    <location>
        <begin position="773"/>
        <end position="794"/>
    </location>
</feature>
<dbReference type="EMBL" id="JBHSPH010000018">
    <property type="protein sequence ID" value="MFC5865261.1"/>
    <property type="molecule type" value="Genomic_DNA"/>
</dbReference>